<sequence length="94" mass="10805">MKSAYELAMERLEKSAPTVVLNDEQKQQIAEIDSTYRARIAEKELFLKDEIRKARTSGATDEAESLEKQLAVEVRRLNEDCEAKKEKLRQSFAS</sequence>
<protein>
    <submittedName>
        <fullName evidence="1">Uncharacterized protein</fullName>
    </submittedName>
</protein>
<dbReference type="EMBL" id="CADCTA010000001">
    <property type="protein sequence ID" value="CAA9209424.1"/>
    <property type="molecule type" value="Genomic_DNA"/>
</dbReference>
<proteinExistence type="predicted"/>
<gene>
    <name evidence="1" type="ORF">AVDCRST_MAG42-773</name>
</gene>
<accession>A0A6J4H2I3</accession>
<reference evidence="1" key="1">
    <citation type="submission" date="2020-02" db="EMBL/GenBank/DDBJ databases">
        <authorList>
            <person name="Meier V. D."/>
        </authorList>
    </citation>
    <scope>NUCLEOTIDE SEQUENCE</scope>
    <source>
        <strain evidence="1">AVDCRST_MAG42</strain>
    </source>
</reference>
<name>A0A6J4H2I3_9BACT</name>
<dbReference type="AlphaFoldDB" id="A0A6J4H2I3"/>
<evidence type="ECO:0000313" key="1">
    <source>
        <dbReference type="EMBL" id="CAA9209424.1"/>
    </source>
</evidence>
<organism evidence="1">
    <name type="scientific">uncultured Chthoniobacterales bacterium</name>
    <dbReference type="NCBI Taxonomy" id="1836801"/>
    <lineage>
        <taxon>Bacteria</taxon>
        <taxon>Pseudomonadati</taxon>
        <taxon>Verrucomicrobiota</taxon>
        <taxon>Spartobacteria</taxon>
        <taxon>Chthoniobacterales</taxon>
        <taxon>environmental samples</taxon>
    </lineage>
</organism>